<comment type="caution">
    <text evidence="9">The sequence shown here is derived from an EMBL/GenBank/DDBJ whole genome shotgun (WGS) entry which is preliminary data.</text>
</comment>
<protein>
    <submittedName>
        <fullName evidence="9">Exosortase/archaeosortase family protein</fullName>
    </submittedName>
</protein>
<dbReference type="InterPro" id="IPR026392">
    <property type="entry name" value="Exo/Archaeosortase_dom"/>
</dbReference>
<feature type="transmembrane region" description="Helical" evidence="8">
    <location>
        <begin position="139"/>
        <end position="164"/>
    </location>
</feature>
<dbReference type="RefSeq" id="WP_148309721.1">
    <property type="nucleotide sequence ID" value="NZ_BAAABQ010000010.1"/>
</dbReference>
<keyword evidence="4 8" id="KW-0812">Transmembrane</keyword>
<gene>
    <name evidence="9" type="ORF">BC739_000004</name>
</gene>
<evidence type="ECO:0000313" key="10">
    <source>
        <dbReference type="Proteomes" id="UP000517916"/>
    </source>
</evidence>
<evidence type="ECO:0000256" key="4">
    <source>
        <dbReference type="ARBA" id="ARBA00022692"/>
    </source>
</evidence>
<feature type="transmembrane region" description="Helical" evidence="8">
    <location>
        <begin position="71"/>
        <end position="91"/>
    </location>
</feature>
<proteinExistence type="predicted"/>
<dbReference type="NCBIfam" id="TIGR04178">
    <property type="entry name" value="exo_archaeo"/>
    <property type="match status" value="1"/>
</dbReference>
<evidence type="ECO:0000256" key="6">
    <source>
        <dbReference type="ARBA" id="ARBA00022989"/>
    </source>
</evidence>
<evidence type="ECO:0000256" key="3">
    <source>
        <dbReference type="ARBA" id="ARBA00022670"/>
    </source>
</evidence>
<evidence type="ECO:0000256" key="8">
    <source>
        <dbReference type="SAM" id="Phobius"/>
    </source>
</evidence>
<feature type="transmembrane region" description="Helical" evidence="8">
    <location>
        <begin position="103"/>
        <end position="127"/>
    </location>
</feature>
<evidence type="ECO:0000256" key="1">
    <source>
        <dbReference type="ARBA" id="ARBA00004651"/>
    </source>
</evidence>
<keyword evidence="5" id="KW-0378">Hydrolase</keyword>
<reference evidence="9 10" key="1">
    <citation type="submission" date="2020-08" db="EMBL/GenBank/DDBJ databases">
        <title>Genomic Encyclopedia of Archaeal and Bacterial Type Strains, Phase II (KMG-II): from individual species to whole genera.</title>
        <authorList>
            <person name="Goeker M."/>
        </authorList>
    </citation>
    <scope>NUCLEOTIDE SEQUENCE [LARGE SCALE GENOMIC DNA]</scope>
    <source>
        <strain evidence="9 10">DSM 43850</strain>
    </source>
</reference>
<evidence type="ECO:0000256" key="2">
    <source>
        <dbReference type="ARBA" id="ARBA00022475"/>
    </source>
</evidence>
<evidence type="ECO:0000313" key="9">
    <source>
        <dbReference type="EMBL" id="MBA8922807.1"/>
    </source>
</evidence>
<keyword evidence="10" id="KW-1185">Reference proteome</keyword>
<keyword evidence="7 8" id="KW-0472">Membrane</keyword>
<dbReference type="EMBL" id="JACJID010000001">
    <property type="protein sequence ID" value="MBA8922807.1"/>
    <property type="molecule type" value="Genomic_DNA"/>
</dbReference>
<evidence type="ECO:0000256" key="7">
    <source>
        <dbReference type="ARBA" id="ARBA00023136"/>
    </source>
</evidence>
<organism evidence="9 10">
    <name type="scientific">Kutzneria viridogrisea</name>
    <dbReference type="NCBI Taxonomy" id="47990"/>
    <lineage>
        <taxon>Bacteria</taxon>
        <taxon>Bacillati</taxon>
        <taxon>Actinomycetota</taxon>
        <taxon>Actinomycetes</taxon>
        <taxon>Pseudonocardiales</taxon>
        <taxon>Pseudonocardiaceae</taxon>
        <taxon>Kutzneria</taxon>
    </lineage>
</organism>
<evidence type="ECO:0000256" key="5">
    <source>
        <dbReference type="ARBA" id="ARBA00022801"/>
    </source>
</evidence>
<accession>A0ABR6B7U0</accession>
<name>A0ABR6B7U0_9PSEU</name>
<sequence>MTVSRIARALSGAVLLAAAGLLLAWSGVRQLESELFAALTRTTIDSGAYSSSDAAVVYLNAGTRGMFGLEITSSCTIAYPLAGFLLLLAFLAQVPRWSLARVWLAGLGSTAVLVAVNQVRLLGIAFASREWGLQTGYEISHRVVGTVITLVGLVLAIAIVFAVIGRDSRAARAAA</sequence>
<dbReference type="Proteomes" id="UP000517916">
    <property type="component" value="Unassembled WGS sequence"/>
</dbReference>
<keyword evidence="3" id="KW-0645">Protease</keyword>
<keyword evidence="6 8" id="KW-1133">Transmembrane helix</keyword>
<keyword evidence="2" id="KW-1003">Cell membrane</keyword>
<comment type="subcellular location">
    <subcellularLocation>
        <location evidence="1">Cell membrane</location>
        <topology evidence="1">Multi-pass membrane protein</topology>
    </subcellularLocation>
</comment>